<organism evidence="2">
    <name type="scientific">Hyalomma excavatum</name>
    <dbReference type="NCBI Taxonomy" id="257692"/>
    <lineage>
        <taxon>Eukaryota</taxon>
        <taxon>Metazoa</taxon>
        <taxon>Ecdysozoa</taxon>
        <taxon>Arthropoda</taxon>
        <taxon>Chelicerata</taxon>
        <taxon>Arachnida</taxon>
        <taxon>Acari</taxon>
        <taxon>Parasitiformes</taxon>
        <taxon>Ixodida</taxon>
        <taxon>Ixodoidea</taxon>
        <taxon>Ixodidae</taxon>
        <taxon>Hyalomminae</taxon>
        <taxon>Hyalomma</taxon>
    </lineage>
</organism>
<feature type="domain" description="Reverse transcriptase zinc-binding" evidence="1">
    <location>
        <begin position="4"/>
        <end position="61"/>
    </location>
</feature>
<dbReference type="Pfam" id="PF13966">
    <property type="entry name" value="zf-RVT"/>
    <property type="match status" value="1"/>
</dbReference>
<evidence type="ECO:0000259" key="1">
    <source>
        <dbReference type="Pfam" id="PF13966"/>
    </source>
</evidence>
<protein>
    <recommendedName>
        <fullName evidence="1">Reverse transcriptase zinc-binding domain-containing protein</fullName>
    </recommendedName>
</protein>
<evidence type="ECO:0000313" key="2">
    <source>
        <dbReference type="EMBL" id="JAP67489.1"/>
    </source>
</evidence>
<dbReference type="AlphaFoldDB" id="A0A131XK74"/>
<name>A0A131XK74_9ACAR</name>
<sequence>MIVQPGVKTFFFQLHTGTVLVKTWMAEKGLFVPWGTDCSLCKKPETIEHVFIECSDAVFFWNILQRTLKKDLPINARGIRFLPVVNDDGVPFDILMLLGLHGIWKSRMAVHHNDVDAKPVRQYFHEDVLTSLEVHKAQPCVPQWVPRVEAVLHMKPI</sequence>
<dbReference type="EMBL" id="GEFH01001092">
    <property type="protein sequence ID" value="JAP67489.1"/>
    <property type="molecule type" value="mRNA"/>
</dbReference>
<dbReference type="InterPro" id="IPR026960">
    <property type="entry name" value="RVT-Znf"/>
</dbReference>
<reference evidence="2" key="1">
    <citation type="journal article" date="2017" name="Ticks Tick Borne Dis.">
        <title>An insight into the sialome of Hyalomma excavatum.</title>
        <authorList>
            <person name="Ribeiro J.M."/>
            <person name="Slovak M."/>
            <person name="Francischetti I.M."/>
        </authorList>
    </citation>
    <scope>NUCLEOTIDE SEQUENCE</scope>
    <source>
        <strain evidence="2">Samish</strain>
        <tissue evidence="2">Salivary glands</tissue>
    </source>
</reference>
<accession>A0A131XK74</accession>
<proteinExistence type="evidence at transcript level"/>